<dbReference type="PANTHER" id="PTHR34379">
    <property type="entry name" value="OS07G0553800 PROTEIN"/>
    <property type="match status" value="1"/>
</dbReference>
<feature type="region of interest" description="Disordered" evidence="1">
    <location>
        <begin position="52"/>
        <end position="99"/>
    </location>
</feature>
<reference evidence="3" key="1">
    <citation type="submission" date="2020-01" db="EMBL/GenBank/DDBJ databases">
        <title>Genome sequence of Kobresia littledalei, the first chromosome-level genome in the family Cyperaceae.</title>
        <authorList>
            <person name="Qu G."/>
        </authorList>
    </citation>
    <scope>NUCLEOTIDE SEQUENCE</scope>
    <source>
        <strain evidence="3">C.B.Clarke</strain>
        <tissue evidence="3">Leaf</tissue>
    </source>
</reference>
<evidence type="ECO:0000256" key="2">
    <source>
        <dbReference type="SAM" id="Phobius"/>
    </source>
</evidence>
<dbReference type="OrthoDB" id="696494at2759"/>
<evidence type="ECO:0000313" key="3">
    <source>
        <dbReference type="EMBL" id="KAF3327965.1"/>
    </source>
</evidence>
<dbReference type="Proteomes" id="UP000623129">
    <property type="component" value="Unassembled WGS sequence"/>
</dbReference>
<keyword evidence="4" id="KW-1185">Reference proteome</keyword>
<feature type="transmembrane region" description="Helical" evidence="2">
    <location>
        <begin position="170"/>
        <end position="203"/>
    </location>
</feature>
<feature type="compositionally biased region" description="Basic and acidic residues" evidence="1">
    <location>
        <begin position="70"/>
        <end position="90"/>
    </location>
</feature>
<dbReference type="PANTHER" id="PTHR34379:SF6">
    <property type="entry name" value="PROTEIN 3F"/>
    <property type="match status" value="1"/>
</dbReference>
<dbReference type="InterPro" id="IPR040411">
    <property type="entry name" value="At5g23160-like"/>
</dbReference>
<proteinExistence type="predicted"/>
<comment type="caution">
    <text evidence="3">The sequence shown here is derived from an EMBL/GenBank/DDBJ whole genome shotgun (WGS) entry which is preliminary data.</text>
</comment>
<keyword evidence="2" id="KW-0812">Transmembrane</keyword>
<dbReference type="AlphaFoldDB" id="A0A833QKF7"/>
<name>A0A833QKF7_9POAL</name>
<accession>A0A833QKF7</accession>
<gene>
    <name evidence="3" type="ORF">FCM35_KLT06571</name>
</gene>
<keyword evidence="2" id="KW-1133">Transmembrane helix</keyword>
<protein>
    <submittedName>
        <fullName evidence="3">Uncharacterized protein</fullName>
    </submittedName>
</protein>
<sequence>MDCKEERSNSNCERKRRRGVLEVLSCFGGGADMSDDEVTKGSRGKRLAVVPVETSGGESDQKSTCGEAIGGKKERKKEMNCRKSFKDKNKGNNAPTKPQSIQEITIVHHVASNLKIKTEPGPLYRILDPVQTQTQTRMSHPGSPEPVNQPALKKVYEESLKKNGYGPCMGLFVLTLALALMVLGGLTVGVICMCVWFSVLYMLRPGEKKLEETEQHGTSEKKLEEIDVNSGEYKKNSEEYKKMVVLRGFLERDKSKSMKETIGDGV</sequence>
<dbReference type="EMBL" id="SWLB01000016">
    <property type="protein sequence ID" value="KAF3327965.1"/>
    <property type="molecule type" value="Genomic_DNA"/>
</dbReference>
<organism evidence="3 4">
    <name type="scientific">Carex littledalei</name>
    <dbReference type="NCBI Taxonomy" id="544730"/>
    <lineage>
        <taxon>Eukaryota</taxon>
        <taxon>Viridiplantae</taxon>
        <taxon>Streptophyta</taxon>
        <taxon>Embryophyta</taxon>
        <taxon>Tracheophyta</taxon>
        <taxon>Spermatophyta</taxon>
        <taxon>Magnoliopsida</taxon>
        <taxon>Liliopsida</taxon>
        <taxon>Poales</taxon>
        <taxon>Cyperaceae</taxon>
        <taxon>Cyperoideae</taxon>
        <taxon>Cariceae</taxon>
        <taxon>Carex</taxon>
        <taxon>Carex subgen. Euthyceras</taxon>
    </lineage>
</organism>
<keyword evidence="2" id="KW-0472">Membrane</keyword>
<evidence type="ECO:0000256" key="1">
    <source>
        <dbReference type="SAM" id="MobiDB-lite"/>
    </source>
</evidence>
<evidence type="ECO:0000313" key="4">
    <source>
        <dbReference type="Proteomes" id="UP000623129"/>
    </source>
</evidence>